<evidence type="ECO:0000313" key="8">
    <source>
        <dbReference type="EMBL" id="KAF0697574.1"/>
    </source>
</evidence>
<dbReference type="InterPro" id="IPR038441">
    <property type="entry name" value="THAP_Znf_sf"/>
</dbReference>
<feature type="transmembrane region" description="Helical" evidence="6">
    <location>
        <begin position="166"/>
        <end position="184"/>
    </location>
</feature>
<accession>A0A6G0VLF7</accession>
<keyword evidence="9" id="KW-1185">Reference proteome</keyword>
<evidence type="ECO:0000256" key="1">
    <source>
        <dbReference type="ARBA" id="ARBA00022723"/>
    </source>
</evidence>
<comment type="caution">
    <text evidence="8">The sequence shown here is derived from an EMBL/GenBank/DDBJ whole genome shotgun (WGS) entry which is preliminary data.</text>
</comment>
<evidence type="ECO:0000259" key="7">
    <source>
        <dbReference type="PROSITE" id="PS50950"/>
    </source>
</evidence>
<keyword evidence="6" id="KW-1133">Transmembrane helix</keyword>
<evidence type="ECO:0000256" key="5">
    <source>
        <dbReference type="PROSITE-ProRule" id="PRU00309"/>
    </source>
</evidence>
<evidence type="ECO:0000256" key="3">
    <source>
        <dbReference type="ARBA" id="ARBA00022833"/>
    </source>
</evidence>
<keyword evidence="3" id="KW-0862">Zinc</keyword>
<gene>
    <name evidence="8" type="ORF">FWK35_00033403</name>
</gene>
<sequence>MCSKKSCSTKYCYNTGKLNPNLAFHRFPSNEELCKKWVDWCGSSEIMDVFKSKGSRFLNKNRVICSDHFKSSDYIIWKGVGNKTLLFKDSIPSVLTALPKVLSPHVIQCITNSQSQGTSKIQEKSNTLSLCHRRLFIDPEPELESPNIITVKPLPTASENNIKKPVLYYTFIACVYMFCFCYSFKLGRIMEYVECYS</sequence>
<keyword evidence="1" id="KW-0479">Metal-binding</keyword>
<evidence type="ECO:0000256" key="2">
    <source>
        <dbReference type="ARBA" id="ARBA00022771"/>
    </source>
</evidence>
<evidence type="ECO:0000256" key="6">
    <source>
        <dbReference type="SAM" id="Phobius"/>
    </source>
</evidence>
<keyword evidence="4 5" id="KW-0238">DNA-binding</keyword>
<dbReference type="SUPFAM" id="SSF57716">
    <property type="entry name" value="Glucocorticoid receptor-like (DNA-binding domain)"/>
    <property type="match status" value="1"/>
</dbReference>
<dbReference type="PROSITE" id="PS50950">
    <property type="entry name" value="ZF_THAP"/>
    <property type="match status" value="1"/>
</dbReference>
<keyword evidence="2 5" id="KW-0863">Zinc-finger</keyword>
<dbReference type="GO" id="GO:0043565">
    <property type="term" value="F:sequence-specific DNA binding"/>
    <property type="evidence" value="ECO:0007669"/>
    <property type="project" value="InterPro"/>
</dbReference>
<dbReference type="GO" id="GO:0008270">
    <property type="term" value="F:zinc ion binding"/>
    <property type="evidence" value="ECO:0007669"/>
    <property type="project" value="UniProtKB-KW"/>
</dbReference>
<dbReference type="Pfam" id="PF05485">
    <property type="entry name" value="THAP"/>
    <property type="match status" value="1"/>
</dbReference>
<keyword evidence="6" id="KW-0812">Transmembrane</keyword>
<dbReference type="Gene3D" id="6.20.210.20">
    <property type="entry name" value="THAP domain"/>
    <property type="match status" value="1"/>
</dbReference>
<reference evidence="8 9" key="1">
    <citation type="submission" date="2019-08" db="EMBL/GenBank/DDBJ databases">
        <title>Whole genome of Aphis craccivora.</title>
        <authorList>
            <person name="Voronova N.V."/>
            <person name="Shulinski R.S."/>
            <person name="Bandarenka Y.V."/>
            <person name="Zhorov D.G."/>
            <person name="Warner D."/>
        </authorList>
    </citation>
    <scope>NUCLEOTIDE SEQUENCE [LARGE SCALE GENOMIC DNA]</scope>
    <source>
        <strain evidence="8">180601</strain>
        <tissue evidence="8">Whole Body</tissue>
    </source>
</reference>
<dbReference type="AlphaFoldDB" id="A0A6G0VLF7"/>
<proteinExistence type="predicted"/>
<dbReference type="InterPro" id="IPR006612">
    <property type="entry name" value="THAP_Znf"/>
</dbReference>
<dbReference type="PANTHER" id="PTHR46600:SF11">
    <property type="entry name" value="THAP DOMAIN-CONTAINING PROTEIN 10"/>
    <property type="match status" value="1"/>
</dbReference>
<feature type="domain" description="THAP-type" evidence="7">
    <location>
        <begin position="1"/>
        <end position="95"/>
    </location>
</feature>
<dbReference type="InterPro" id="IPR026516">
    <property type="entry name" value="THAP1/10"/>
</dbReference>
<dbReference type="EMBL" id="VUJU01015044">
    <property type="protein sequence ID" value="KAF0697574.1"/>
    <property type="molecule type" value="Genomic_DNA"/>
</dbReference>
<organism evidence="8 9">
    <name type="scientific">Aphis craccivora</name>
    <name type="common">Cowpea aphid</name>
    <dbReference type="NCBI Taxonomy" id="307492"/>
    <lineage>
        <taxon>Eukaryota</taxon>
        <taxon>Metazoa</taxon>
        <taxon>Ecdysozoa</taxon>
        <taxon>Arthropoda</taxon>
        <taxon>Hexapoda</taxon>
        <taxon>Insecta</taxon>
        <taxon>Pterygota</taxon>
        <taxon>Neoptera</taxon>
        <taxon>Paraneoptera</taxon>
        <taxon>Hemiptera</taxon>
        <taxon>Sternorrhyncha</taxon>
        <taxon>Aphidomorpha</taxon>
        <taxon>Aphidoidea</taxon>
        <taxon>Aphididae</taxon>
        <taxon>Aphidini</taxon>
        <taxon>Aphis</taxon>
        <taxon>Aphis</taxon>
    </lineage>
</organism>
<dbReference type="Proteomes" id="UP000478052">
    <property type="component" value="Unassembled WGS sequence"/>
</dbReference>
<dbReference type="PANTHER" id="PTHR46600">
    <property type="entry name" value="THAP DOMAIN-CONTAINING"/>
    <property type="match status" value="1"/>
</dbReference>
<evidence type="ECO:0000256" key="4">
    <source>
        <dbReference type="ARBA" id="ARBA00023125"/>
    </source>
</evidence>
<protein>
    <submittedName>
        <fullName evidence="8">52 kDa repressor of the inhibitor of the protein kinase-like isoform X2</fullName>
    </submittedName>
</protein>
<keyword evidence="6" id="KW-0472">Membrane</keyword>
<dbReference type="SMART" id="SM00980">
    <property type="entry name" value="THAP"/>
    <property type="match status" value="1"/>
</dbReference>
<name>A0A6G0VLF7_APHCR</name>
<dbReference type="OrthoDB" id="5982876at2759"/>
<evidence type="ECO:0000313" key="9">
    <source>
        <dbReference type="Proteomes" id="UP000478052"/>
    </source>
</evidence>